<dbReference type="PROSITE" id="PS51309">
    <property type="entry name" value="PABC"/>
    <property type="match status" value="1"/>
</dbReference>
<feature type="domain" description="RRM" evidence="17">
    <location>
        <begin position="48"/>
        <end position="126"/>
    </location>
</feature>
<dbReference type="GO" id="GO:0140693">
    <property type="term" value="F:molecular condensate scaffold activity"/>
    <property type="evidence" value="ECO:0007669"/>
    <property type="project" value="EnsemblFungi"/>
</dbReference>
<dbReference type="NCBIfam" id="TIGR01628">
    <property type="entry name" value="PABP-1234"/>
    <property type="match status" value="1"/>
</dbReference>
<dbReference type="FunFam" id="3.30.70.330:FF:000003">
    <property type="entry name" value="Polyadenylate-binding protein"/>
    <property type="match status" value="1"/>
</dbReference>
<evidence type="ECO:0000313" key="20">
    <source>
        <dbReference type="Proteomes" id="UP000019384"/>
    </source>
</evidence>
<dbReference type="SMART" id="SM00517">
    <property type="entry name" value="PolyA"/>
    <property type="match status" value="1"/>
</dbReference>
<gene>
    <name evidence="19" type="ORF">KUCA_T00000224001</name>
</gene>
<dbReference type="GO" id="GO:0010494">
    <property type="term" value="C:cytoplasmic stress granule"/>
    <property type="evidence" value="ECO:0007669"/>
    <property type="project" value="EnsemblFungi"/>
</dbReference>
<evidence type="ECO:0000256" key="13">
    <source>
        <dbReference type="PROSITE-ProRule" id="PRU00176"/>
    </source>
</evidence>
<dbReference type="InterPro" id="IPR034364">
    <property type="entry name" value="PABP_RRM1"/>
</dbReference>
<dbReference type="AlphaFoldDB" id="W6MF48"/>
<dbReference type="CDD" id="cd12381">
    <property type="entry name" value="RRM4_I_PABPs"/>
    <property type="match status" value="1"/>
</dbReference>
<keyword evidence="6" id="KW-0507">mRNA processing</keyword>
<evidence type="ECO:0000256" key="3">
    <source>
        <dbReference type="ARBA" id="ARBA00008557"/>
    </source>
</evidence>
<keyword evidence="7" id="KW-0677">Repeat</keyword>
<dbReference type="PROSITE" id="PS50102">
    <property type="entry name" value="RRM"/>
    <property type="match status" value="4"/>
</dbReference>
<feature type="compositionally biased region" description="Polar residues" evidence="16">
    <location>
        <begin position="508"/>
        <end position="531"/>
    </location>
</feature>
<evidence type="ECO:0000259" key="18">
    <source>
        <dbReference type="PROSITE" id="PS51309"/>
    </source>
</evidence>
<dbReference type="Gene3D" id="3.30.70.330">
    <property type="match status" value="4"/>
</dbReference>
<evidence type="ECO:0000256" key="4">
    <source>
        <dbReference type="ARBA" id="ARBA00022448"/>
    </source>
</evidence>
<dbReference type="GO" id="GO:1990841">
    <property type="term" value="F:promoter-specific chromatin binding"/>
    <property type="evidence" value="ECO:0007669"/>
    <property type="project" value="EnsemblFungi"/>
</dbReference>
<name>W6MF48_9ASCO</name>
<dbReference type="SUPFAM" id="SSF63570">
    <property type="entry name" value="PABC (PABP) domain"/>
    <property type="match status" value="1"/>
</dbReference>
<evidence type="ECO:0000256" key="8">
    <source>
        <dbReference type="ARBA" id="ARBA00022816"/>
    </source>
</evidence>
<keyword evidence="15" id="KW-0175">Coiled coil</keyword>
<feature type="domain" description="RRM" evidence="17">
    <location>
        <begin position="332"/>
        <end position="409"/>
    </location>
</feature>
<feature type="region of interest" description="Disordered" evidence="16">
    <location>
        <begin position="1"/>
        <end position="46"/>
    </location>
</feature>
<dbReference type="SUPFAM" id="SSF54928">
    <property type="entry name" value="RNA-binding domain, RBD"/>
    <property type="match status" value="2"/>
</dbReference>
<evidence type="ECO:0000256" key="16">
    <source>
        <dbReference type="SAM" id="MobiDB-lite"/>
    </source>
</evidence>
<evidence type="ECO:0000313" key="19">
    <source>
        <dbReference type="EMBL" id="CDK24264.1"/>
    </source>
</evidence>
<dbReference type="GO" id="GO:0005840">
    <property type="term" value="C:ribosome"/>
    <property type="evidence" value="ECO:0007669"/>
    <property type="project" value="EnsemblFungi"/>
</dbReference>
<dbReference type="InterPro" id="IPR012677">
    <property type="entry name" value="Nucleotide-bd_a/b_plait_sf"/>
</dbReference>
<dbReference type="FunFam" id="3.30.70.330:FF:000211">
    <property type="entry name" value="Polyadenylate-binding protein"/>
    <property type="match status" value="1"/>
</dbReference>
<dbReference type="EMBL" id="HG793125">
    <property type="protein sequence ID" value="CDK24264.1"/>
    <property type="molecule type" value="Genomic_DNA"/>
</dbReference>
<keyword evidence="5 14" id="KW-0963">Cytoplasm</keyword>
<dbReference type="InterPro" id="IPR036053">
    <property type="entry name" value="PABP-dom"/>
</dbReference>
<evidence type="ECO:0000256" key="11">
    <source>
        <dbReference type="ARBA" id="ARBA00023242"/>
    </source>
</evidence>
<comment type="function">
    <text evidence="12">Binds the poly(A) tail of mRNA. Appears to be an important mediator of the multiple roles of the poly(A) tail in mRNA biogenesis, stability and translation. In the nucleus, involved in both mRNA cleavage and polyadenylation. Is also required for efficient mRNA export to the cytoplasm. Acts in concert with a poly(A)-specific nuclease (PAN) to affect poly(A) tail shortening, which may occur concomitantly with either nucleocytoplasmic mRNA transport or translational initiation. In the cytoplasm, stimulates translation initiation and regulates mRNA decay through translation termination-coupled poly(A) shortening, probably mediated by PAN.</text>
</comment>
<evidence type="ECO:0000256" key="15">
    <source>
        <dbReference type="SAM" id="Coils"/>
    </source>
</evidence>
<comment type="subcellular location">
    <subcellularLocation>
        <location evidence="2 14">Cytoplasm</location>
    </subcellularLocation>
    <subcellularLocation>
        <location evidence="1">Nucleus</location>
    </subcellularLocation>
</comment>
<organism evidence="19 20">
    <name type="scientific">Kuraishia capsulata CBS 1993</name>
    <dbReference type="NCBI Taxonomy" id="1382522"/>
    <lineage>
        <taxon>Eukaryota</taxon>
        <taxon>Fungi</taxon>
        <taxon>Dikarya</taxon>
        <taxon>Ascomycota</taxon>
        <taxon>Saccharomycotina</taxon>
        <taxon>Pichiomycetes</taxon>
        <taxon>Pichiales</taxon>
        <taxon>Pichiaceae</taxon>
        <taxon>Kuraishia</taxon>
    </lineage>
</organism>
<dbReference type="FunFam" id="3.30.70.330:FF:000648">
    <property type="entry name" value="Polyadenylate-binding protein"/>
    <property type="match status" value="1"/>
</dbReference>
<dbReference type="PANTHER" id="PTHR24012">
    <property type="entry name" value="RNA BINDING PROTEIN"/>
    <property type="match status" value="1"/>
</dbReference>
<dbReference type="GO" id="GO:0031124">
    <property type="term" value="P:mRNA 3'-end processing"/>
    <property type="evidence" value="ECO:0007669"/>
    <property type="project" value="EnsemblFungi"/>
</dbReference>
<feature type="compositionally biased region" description="Low complexity" evidence="16">
    <location>
        <begin position="23"/>
        <end position="32"/>
    </location>
</feature>
<keyword evidence="11" id="KW-0539">Nucleus</keyword>
<evidence type="ECO:0000256" key="2">
    <source>
        <dbReference type="ARBA" id="ARBA00004496"/>
    </source>
</evidence>
<feature type="region of interest" description="Disordered" evidence="16">
    <location>
        <begin position="507"/>
        <end position="543"/>
    </location>
</feature>
<feature type="coiled-coil region" evidence="15">
    <location>
        <begin position="297"/>
        <end position="331"/>
    </location>
</feature>
<evidence type="ECO:0000256" key="7">
    <source>
        <dbReference type="ARBA" id="ARBA00022737"/>
    </source>
</evidence>
<dbReference type="Gene3D" id="1.10.1900.10">
    <property type="entry name" value="c-terminal domain of poly(a) binding protein"/>
    <property type="match status" value="1"/>
</dbReference>
<dbReference type="STRING" id="1382522.W6MF48"/>
<proteinExistence type="inferred from homology"/>
<evidence type="ECO:0000256" key="6">
    <source>
        <dbReference type="ARBA" id="ARBA00022664"/>
    </source>
</evidence>
<keyword evidence="9" id="KW-0810">Translation regulation</keyword>
<dbReference type="GO" id="GO:0071014">
    <property type="term" value="C:post-mRNA release spliceosomal complex"/>
    <property type="evidence" value="ECO:0007669"/>
    <property type="project" value="EnsemblFungi"/>
</dbReference>
<evidence type="ECO:0000256" key="14">
    <source>
        <dbReference type="RuleBase" id="RU362004"/>
    </source>
</evidence>
<evidence type="ECO:0000256" key="1">
    <source>
        <dbReference type="ARBA" id="ARBA00004123"/>
    </source>
</evidence>
<feature type="domain" description="PABC" evidence="18">
    <location>
        <begin position="542"/>
        <end position="622"/>
    </location>
</feature>
<dbReference type="Pfam" id="PF00076">
    <property type="entry name" value="RRM_1"/>
    <property type="match status" value="4"/>
</dbReference>
<dbReference type="InterPro" id="IPR003954">
    <property type="entry name" value="RRM_euk-type"/>
</dbReference>
<dbReference type="InterPro" id="IPR035979">
    <property type="entry name" value="RBD_domain_sf"/>
</dbReference>
<dbReference type="CDD" id="cd12379">
    <property type="entry name" value="RRM2_I_PABPs"/>
    <property type="match status" value="1"/>
</dbReference>
<keyword evidence="20" id="KW-1185">Reference proteome</keyword>
<dbReference type="GO" id="GO:0051028">
    <property type="term" value="P:mRNA transport"/>
    <property type="evidence" value="ECO:0007669"/>
    <property type="project" value="UniProtKB-KW"/>
</dbReference>
<dbReference type="CDD" id="cd12380">
    <property type="entry name" value="RRM3_I_PABPs"/>
    <property type="match status" value="1"/>
</dbReference>
<dbReference type="SMART" id="SM00361">
    <property type="entry name" value="RRM_1"/>
    <property type="match status" value="4"/>
</dbReference>
<dbReference type="SMART" id="SM00360">
    <property type="entry name" value="RRM"/>
    <property type="match status" value="4"/>
</dbReference>
<dbReference type="GeneID" id="34517669"/>
<reference evidence="19" key="1">
    <citation type="submission" date="2013-12" db="EMBL/GenBank/DDBJ databases">
        <authorList>
            <person name="Genoscope - CEA"/>
        </authorList>
    </citation>
    <scope>NUCLEOTIDE SEQUENCE</scope>
    <source>
        <strain evidence="19">CBS 1993</strain>
    </source>
</reference>
<dbReference type="OrthoDB" id="19742at2759"/>
<accession>W6MF48</accession>
<dbReference type="GO" id="GO:0060211">
    <property type="term" value="P:regulation of nuclear-transcribed mRNA poly(A) tail shortening"/>
    <property type="evidence" value="ECO:0007669"/>
    <property type="project" value="EnsemblFungi"/>
</dbReference>
<evidence type="ECO:0000256" key="9">
    <source>
        <dbReference type="ARBA" id="ARBA00022845"/>
    </source>
</evidence>
<keyword evidence="4" id="KW-0813">Transport</keyword>
<dbReference type="FunFam" id="3.30.70.330:FF:000520">
    <property type="entry name" value="Polyadenylate-binding protein"/>
    <property type="match status" value="1"/>
</dbReference>
<sequence length="628" mass="69897">MSAVDTNEVTDALEKLNVSEQVESPAAETPATEGEETTESSGSAEEMTSLYVGELDPEVTEADLYEFFSQAGQVSSIRVCRDAITKRSLGYGYVNYQGSKDAERALDELNYHPIKNRACRIMLSQRDPSLRRSGAGNIFIKNLHPDIDNKTLHDTFSVFGTILSCKVVTDEFGSSKGYGFVHFRSDEAAKAAIEGVNGMLLNDRQVYVGPYQPREERASKMDEFVQKFTNVFVKNLDSSVDDAQLEELFKPYGELTSIHLEKDAEGNSRGFGFVNFANHEDATKAVEELNDKEINGKNIYVGRAQKKKERLEELKKQYEALRQEKLNKYQGVNLFVKNLEDTIDDEKLREEFAQFGTITSAKVMTDNNGKSKGFGFVCFSEPEEATKAISEMHQFMVAGKPLYVALAQKKEVRRSQLTQQVQARNQLRMQQTAAGGMGQFVAPIFYGQQPGFLPPGARGGAAPFPGQNPQLLMQQGIPRPGQGFPMQQQFRVGPNGQPIAMMVPQGFNEYQNGRGPQQRFYANNRGQNKGRPQQPQQPQQGEPASLAAILPQVPVEQQKRMLGEVIYQKVAATGKADEDAAGKITGMILDMDNQEILGLLEDDEAFDVQFNEALAAYEDYKNKEAERA</sequence>
<evidence type="ECO:0000256" key="12">
    <source>
        <dbReference type="ARBA" id="ARBA00024761"/>
    </source>
</evidence>
<evidence type="ECO:0000259" key="17">
    <source>
        <dbReference type="PROSITE" id="PS50102"/>
    </source>
</evidence>
<dbReference type="InterPro" id="IPR045305">
    <property type="entry name" value="RRM2_I_PABPs"/>
</dbReference>
<feature type="domain" description="RRM" evidence="17">
    <location>
        <begin position="229"/>
        <end position="306"/>
    </location>
</feature>
<dbReference type="GO" id="GO:0006446">
    <property type="term" value="P:regulation of translational initiation"/>
    <property type="evidence" value="ECO:0007669"/>
    <property type="project" value="EnsemblFungi"/>
</dbReference>
<comment type="similarity">
    <text evidence="3 14">Belongs to the polyadenylate-binding protein type-1 family.</text>
</comment>
<dbReference type="GO" id="GO:0000289">
    <property type="term" value="P:nuclear-transcribed mRNA poly(A) tail shortening"/>
    <property type="evidence" value="ECO:0007669"/>
    <property type="project" value="EnsemblFungi"/>
</dbReference>
<keyword evidence="8" id="KW-0509">mRNA transport</keyword>
<dbReference type="RefSeq" id="XP_022456281.1">
    <property type="nucleotide sequence ID" value="XM_022604743.1"/>
</dbReference>
<dbReference type="InterPro" id="IPR000504">
    <property type="entry name" value="RRM_dom"/>
</dbReference>
<protein>
    <recommendedName>
        <fullName evidence="14">Polyadenylate-binding protein</fullName>
        <shortName evidence="14">PABP</shortName>
    </recommendedName>
</protein>
<keyword evidence="10 13" id="KW-0694">RNA-binding</keyword>
<reference evidence="19" key="2">
    <citation type="submission" date="2014-02" db="EMBL/GenBank/DDBJ databases">
        <title>Complete DNA sequence of /Kuraishia capsulata/ illustrates novel genomic features among budding yeasts (/Saccharomycotina/).</title>
        <authorList>
            <person name="Morales L."/>
            <person name="Noel B."/>
            <person name="Porcel B."/>
            <person name="Marcet-Houben M."/>
            <person name="Hullo M-F."/>
            <person name="Sacerdot C."/>
            <person name="Tekaia F."/>
            <person name="Leh-Louis V."/>
            <person name="Despons L."/>
            <person name="Khanna V."/>
            <person name="Aury J-M."/>
            <person name="Barbe V."/>
            <person name="Couloux A."/>
            <person name="Labadie K."/>
            <person name="Pelletier E."/>
            <person name="Souciet J-L."/>
            <person name="Boekhout T."/>
            <person name="Gabaldon T."/>
            <person name="Wincker P."/>
            <person name="Dujon B."/>
        </authorList>
    </citation>
    <scope>NUCLEOTIDE SEQUENCE</scope>
    <source>
        <strain evidence="19">CBS 1993</strain>
    </source>
</reference>
<dbReference type="CDD" id="cd12378">
    <property type="entry name" value="RRM1_I_PABPs"/>
    <property type="match status" value="1"/>
</dbReference>
<dbReference type="GO" id="GO:0008428">
    <property type="term" value="F:ribonuclease inhibitor activity"/>
    <property type="evidence" value="ECO:0007669"/>
    <property type="project" value="EnsemblFungi"/>
</dbReference>
<dbReference type="Proteomes" id="UP000019384">
    <property type="component" value="Unassembled WGS sequence"/>
</dbReference>
<evidence type="ECO:0000256" key="10">
    <source>
        <dbReference type="ARBA" id="ARBA00022884"/>
    </source>
</evidence>
<dbReference type="InterPro" id="IPR006515">
    <property type="entry name" value="PABP_1234"/>
</dbReference>
<dbReference type="HOGENOM" id="CLU_012062_22_4_1"/>
<feature type="domain" description="RRM" evidence="17">
    <location>
        <begin position="136"/>
        <end position="213"/>
    </location>
</feature>
<dbReference type="InterPro" id="IPR002004">
    <property type="entry name" value="PABP_HYD_C"/>
</dbReference>
<evidence type="ECO:0000256" key="5">
    <source>
        <dbReference type="ARBA" id="ARBA00022490"/>
    </source>
</evidence>
<dbReference type="GO" id="GO:0008143">
    <property type="term" value="F:poly(A) binding"/>
    <property type="evidence" value="ECO:0007669"/>
    <property type="project" value="EnsemblFungi"/>
</dbReference>
<dbReference type="Pfam" id="PF00658">
    <property type="entry name" value="MLLE"/>
    <property type="match status" value="1"/>
</dbReference>